<reference evidence="9 10" key="1">
    <citation type="submission" date="2018-05" db="EMBL/GenBank/DDBJ databases">
        <title>Amnibacterium sp. M8JJ-5, whole genome shotgun sequence.</title>
        <authorList>
            <person name="Tuo L."/>
        </authorList>
    </citation>
    <scope>NUCLEOTIDE SEQUENCE [LARGE SCALE GENOMIC DNA]</scope>
    <source>
        <strain evidence="9 10">M8JJ-5</strain>
    </source>
</reference>
<dbReference type="PANTHER" id="PTHR13887">
    <property type="entry name" value="GLUTATHIONE S-TRANSFERASE KAPPA"/>
    <property type="match status" value="1"/>
</dbReference>
<evidence type="ECO:0000313" key="9">
    <source>
        <dbReference type="EMBL" id="PVZ93321.1"/>
    </source>
</evidence>
<evidence type="ECO:0000256" key="3">
    <source>
        <dbReference type="ARBA" id="ARBA00023002"/>
    </source>
</evidence>
<evidence type="ECO:0000256" key="6">
    <source>
        <dbReference type="SAM" id="MobiDB-lite"/>
    </source>
</evidence>
<evidence type="ECO:0000259" key="8">
    <source>
        <dbReference type="Pfam" id="PF13462"/>
    </source>
</evidence>
<keyword evidence="4" id="KW-1015">Disulfide bond</keyword>
<evidence type="ECO:0000256" key="7">
    <source>
        <dbReference type="SAM" id="Phobius"/>
    </source>
</evidence>
<keyword evidence="2" id="KW-0732">Signal</keyword>
<keyword evidence="5" id="KW-0676">Redox-active center</keyword>
<keyword evidence="3" id="KW-0560">Oxidoreductase</keyword>
<keyword evidence="7" id="KW-1133">Transmembrane helix</keyword>
<keyword evidence="7" id="KW-0472">Membrane</keyword>
<feature type="region of interest" description="Disordered" evidence="6">
    <location>
        <begin position="1"/>
        <end position="34"/>
    </location>
</feature>
<gene>
    <name evidence="9" type="ORF">DDQ50_15175</name>
</gene>
<evidence type="ECO:0000256" key="2">
    <source>
        <dbReference type="ARBA" id="ARBA00022729"/>
    </source>
</evidence>
<dbReference type="SUPFAM" id="SSF52833">
    <property type="entry name" value="Thioredoxin-like"/>
    <property type="match status" value="1"/>
</dbReference>
<feature type="region of interest" description="Disordered" evidence="6">
    <location>
        <begin position="287"/>
        <end position="308"/>
    </location>
</feature>
<comment type="caution">
    <text evidence="9">The sequence shown here is derived from an EMBL/GenBank/DDBJ whole genome shotgun (WGS) entry which is preliminary data.</text>
</comment>
<feature type="compositionally biased region" description="Basic and acidic residues" evidence="6">
    <location>
        <begin position="16"/>
        <end position="34"/>
    </location>
</feature>
<dbReference type="PANTHER" id="PTHR13887:SF14">
    <property type="entry name" value="DISULFIDE BOND FORMATION PROTEIN D"/>
    <property type="match status" value="1"/>
</dbReference>
<accession>A0A2V1HLN4</accession>
<organism evidence="9 10">
    <name type="scientific">Amnibacterium flavum</name>
    <dbReference type="NCBI Taxonomy" id="2173173"/>
    <lineage>
        <taxon>Bacteria</taxon>
        <taxon>Bacillati</taxon>
        <taxon>Actinomycetota</taxon>
        <taxon>Actinomycetes</taxon>
        <taxon>Micrococcales</taxon>
        <taxon>Microbacteriaceae</taxon>
        <taxon>Amnibacterium</taxon>
    </lineage>
</organism>
<dbReference type="Pfam" id="PF13462">
    <property type="entry name" value="Thioredoxin_4"/>
    <property type="match status" value="1"/>
</dbReference>
<evidence type="ECO:0000256" key="5">
    <source>
        <dbReference type="ARBA" id="ARBA00023284"/>
    </source>
</evidence>
<feature type="domain" description="Thioredoxin-like fold" evidence="8">
    <location>
        <begin position="113"/>
        <end position="283"/>
    </location>
</feature>
<dbReference type="Proteomes" id="UP000244893">
    <property type="component" value="Unassembled WGS sequence"/>
</dbReference>
<sequence>MESFVSTGAPGAPKPSKNERREAAREKARVLREAQQKREKRNRFLLIGGIGAVVIAAVVVVALILTTNIRPAGPGPANMASDGIKIGTGLVAETTPALPAGAEPTEPSANPANVVDIRIWVDYFCPVCGAFEAANNEQIRGWVEDGSATIDIHPIAILDNRSMGTKYSTRSANAAACVANTSPDKYFDFSQILFENQPEEQTVGLDDETLISLTEQAGVTGASTIAKCIEDQTYAKWVSDSTTRALTGPLPGTDVPKVEGTPTVIVNGVQYKGAVDDPEEFAAFVLAQSSTPEASSTPTPTPSPAATQ</sequence>
<dbReference type="InterPro" id="IPR036249">
    <property type="entry name" value="Thioredoxin-like_sf"/>
</dbReference>
<dbReference type="InterPro" id="IPR012336">
    <property type="entry name" value="Thioredoxin-like_fold"/>
</dbReference>
<keyword evidence="10" id="KW-1185">Reference proteome</keyword>
<evidence type="ECO:0000313" key="10">
    <source>
        <dbReference type="Proteomes" id="UP000244893"/>
    </source>
</evidence>
<feature type="compositionally biased region" description="Low complexity" evidence="6">
    <location>
        <begin position="289"/>
        <end position="298"/>
    </location>
</feature>
<name>A0A2V1HLN4_9MICO</name>
<dbReference type="CDD" id="cd02972">
    <property type="entry name" value="DsbA_family"/>
    <property type="match status" value="1"/>
</dbReference>
<dbReference type="EMBL" id="QEOP01000004">
    <property type="protein sequence ID" value="PVZ93321.1"/>
    <property type="molecule type" value="Genomic_DNA"/>
</dbReference>
<evidence type="ECO:0000256" key="4">
    <source>
        <dbReference type="ARBA" id="ARBA00023157"/>
    </source>
</evidence>
<protein>
    <recommendedName>
        <fullName evidence="8">Thioredoxin-like fold domain-containing protein</fullName>
    </recommendedName>
</protein>
<feature type="transmembrane region" description="Helical" evidence="7">
    <location>
        <begin position="44"/>
        <end position="65"/>
    </location>
</feature>
<evidence type="ECO:0000256" key="1">
    <source>
        <dbReference type="ARBA" id="ARBA00005791"/>
    </source>
</evidence>
<comment type="similarity">
    <text evidence="1">Belongs to the thioredoxin family. DsbA subfamily.</text>
</comment>
<dbReference type="AlphaFoldDB" id="A0A2V1HLN4"/>
<dbReference type="Gene3D" id="3.40.30.10">
    <property type="entry name" value="Glutaredoxin"/>
    <property type="match status" value="1"/>
</dbReference>
<keyword evidence="7" id="KW-0812">Transmembrane</keyword>
<feature type="compositionally biased region" description="Pro residues" evidence="6">
    <location>
        <begin position="299"/>
        <end position="308"/>
    </location>
</feature>
<proteinExistence type="inferred from homology"/>
<dbReference type="GO" id="GO:0016491">
    <property type="term" value="F:oxidoreductase activity"/>
    <property type="evidence" value="ECO:0007669"/>
    <property type="project" value="UniProtKB-KW"/>
</dbReference>
<dbReference type="OrthoDB" id="117402at2"/>